<dbReference type="Proteomes" id="UP000824041">
    <property type="component" value="Unassembled WGS sequence"/>
</dbReference>
<sequence length="69" mass="7815">MNQIANGYFERLCNTKCNTKEKNAIKFASKITLKQTLLTEAQRAEAESMYRKGMTKSAIADTFGCHYTT</sequence>
<organism evidence="1 2">
    <name type="scientific">Candidatus Blautia faecigallinarum</name>
    <dbReference type="NCBI Taxonomy" id="2838488"/>
    <lineage>
        <taxon>Bacteria</taxon>
        <taxon>Bacillati</taxon>
        <taxon>Bacillota</taxon>
        <taxon>Clostridia</taxon>
        <taxon>Lachnospirales</taxon>
        <taxon>Lachnospiraceae</taxon>
        <taxon>Blautia</taxon>
    </lineage>
</organism>
<comment type="caution">
    <text evidence="1">The sequence shown here is derived from an EMBL/GenBank/DDBJ whole genome shotgun (WGS) entry which is preliminary data.</text>
</comment>
<dbReference type="AlphaFoldDB" id="A0A9D2DU82"/>
<reference evidence="1" key="2">
    <citation type="submission" date="2021-04" db="EMBL/GenBank/DDBJ databases">
        <authorList>
            <person name="Gilroy R."/>
        </authorList>
    </citation>
    <scope>NUCLEOTIDE SEQUENCE</scope>
    <source>
        <strain evidence="1">14324</strain>
    </source>
</reference>
<protein>
    <recommendedName>
        <fullName evidence="3">Helix-turn-helix domain-containing protein</fullName>
    </recommendedName>
</protein>
<evidence type="ECO:0000313" key="2">
    <source>
        <dbReference type="Proteomes" id="UP000824041"/>
    </source>
</evidence>
<proteinExistence type="predicted"/>
<evidence type="ECO:0008006" key="3">
    <source>
        <dbReference type="Google" id="ProtNLM"/>
    </source>
</evidence>
<accession>A0A9D2DU82</accession>
<reference evidence="1" key="1">
    <citation type="journal article" date="2021" name="PeerJ">
        <title>Extensive microbial diversity within the chicken gut microbiome revealed by metagenomics and culture.</title>
        <authorList>
            <person name="Gilroy R."/>
            <person name="Ravi A."/>
            <person name="Getino M."/>
            <person name="Pursley I."/>
            <person name="Horton D.L."/>
            <person name="Alikhan N.F."/>
            <person name="Baker D."/>
            <person name="Gharbi K."/>
            <person name="Hall N."/>
            <person name="Watson M."/>
            <person name="Adriaenssens E.M."/>
            <person name="Foster-Nyarko E."/>
            <person name="Jarju S."/>
            <person name="Secka A."/>
            <person name="Antonio M."/>
            <person name="Oren A."/>
            <person name="Chaudhuri R.R."/>
            <person name="La Ragione R."/>
            <person name="Hildebrand F."/>
            <person name="Pallen M.J."/>
        </authorList>
    </citation>
    <scope>NUCLEOTIDE SEQUENCE</scope>
    <source>
        <strain evidence="1">14324</strain>
    </source>
</reference>
<gene>
    <name evidence="1" type="ORF">IAA21_09975</name>
</gene>
<name>A0A9D2DU82_9FIRM</name>
<feature type="non-terminal residue" evidence="1">
    <location>
        <position position="69"/>
    </location>
</feature>
<evidence type="ECO:0000313" key="1">
    <source>
        <dbReference type="EMBL" id="HIZ23105.1"/>
    </source>
</evidence>
<dbReference type="EMBL" id="DXBU01000134">
    <property type="protein sequence ID" value="HIZ23105.1"/>
    <property type="molecule type" value="Genomic_DNA"/>
</dbReference>